<dbReference type="PANTHER" id="PTHR39518:SF2">
    <property type="entry name" value="UPF0215 PROTEIN MJ1150"/>
    <property type="match status" value="1"/>
</dbReference>
<dbReference type="Gene3D" id="3.30.2170.10">
    <property type="entry name" value="archaeoglobus fulgidus dsm 4304 superfamily"/>
    <property type="match status" value="1"/>
</dbReference>
<sequence>MSRSSREAHPRTFSHIVGFDDFPFARDHRGDVSIVGTIYSGLRLEGVVSGKVQRDGVNATRVLIELVRDSKFGAHLQLVMLQGVALAGFNVVDVPRLHAALGVPVLVVSRHAPRPAAMRRALLERIPGGGAKWARVERLGPMEPLAGVHVQRVGLSLREAEAVLRSTAVNGTIPEPLRTAHLIAGGLGAGQSRGRT</sequence>
<proteinExistence type="inferred from homology"/>
<dbReference type="Proteomes" id="UP000199040">
    <property type="component" value="Unassembled WGS sequence"/>
</dbReference>
<dbReference type="AlphaFoldDB" id="A0A1I2XTV2"/>
<accession>A0A1I2XTV2</accession>
<dbReference type="HAMAP" id="MF_00582">
    <property type="entry name" value="UPF0215"/>
    <property type="match status" value="1"/>
</dbReference>
<dbReference type="STRING" id="442341.SAMN04487959_10160"/>
<reference evidence="1 2" key="1">
    <citation type="submission" date="2016-10" db="EMBL/GenBank/DDBJ databases">
        <authorList>
            <person name="de Groot N.N."/>
        </authorList>
    </citation>
    <scope>NUCLEOTIDE SEQUENCE [LARGE SCALE GENOMIC DNA]</scope>
    <source>
        <strain evidence="1 2">CGMCC 1.6848</strain>
    </source>
</reference>
<dbReference type="InterPro" id="IPR002802">
    <property type="entry name" value="Endo_dU"/>
</dbReference>
<dbReference type="PANTHER" id="PTHR39518">
    <property type="entry name" value="UPF0215 PROTEIN MJ1150"/>
    <property type="match status" value="1"/>
</dbReference>
<evidence type="ECO:0000313" key="1">
    <source>
        <dbReference type="EMBL" id="SFH16890.1"/>
    </source>
</evidence>
<dbReference type="RefSeq" id="WP_092842649.1">
    <property type="nucleotide sequence ID" value="NZ_FOPY01000001.1"/>
</dbReference>
<dbReference type="PIRSF" id="PIRSF006380">
    <property type="entry name" value="UCP006380"/>
    <property type="match status" value="1"/>
</dbReference>
<dbReference type="Pfam" id="PF01949">
    <property type="entry name" value="Endo_dU"/>
    <property type="match status" value="1"/>
</dbReference>
<organism evidence="1 2">
    <name type="scientific">Modicisalibacter xianhensis</name>
    <dbReference type="NCBI Taxonomy" id="442341"/>
    <lineage>
        <taxon>Bacteria</taxon>
        <taxon>Pseudomonadati</taxon>
        <taxon>Pseudomonadota</taxon>
        <taxon>Gammaproteobacteria</taxon>
        <taxon>Oceanospirillales</taxon>
        <taxon>Halomonadaceae</taxon>
        <taxon>Modicisalibacter</taxon>
    </lineage>
</organism>
<protein>
    <submittedName>
        <fullName evidence="1">Uncharacterized protein</fullName>
    </submittedName>
</protein>
<gene>
    <name evidence="1" type="ORF">SAMN04487959_10160</name>
</gene>
<dbReference type="EMBL" id="FOPY01000001">
    <property type="protein sequence ID" value="SFH16890.1"/>
    <property type="molecule type" value="Genomic_DNA"/>
</dbReference>
<evidence type="ECO:0000313" key="2">
    <source>
        <dbReference type="Proteomes" id="UP000199040"/>
    </source>
</evidence>
<name>A0A1I2XTV2_9GAMM</name>
<keyword evidence="2" id="KW-1185">Reference proteome</keyword>